<dbReference type="PANTHER" id="PTHR44051:SF8">
    <property type="entry name" value="GLUTATHIONE S-TRANSFERASE GSTA"/>
    <property type="match status" value="1"/>
</dbReference>
<dbReference type="SFLD" id="SFLDS00019">
    <property type="entry name" value="Glutathione_Transferase_(cytos"/>
    <property type="match status" value="1"/>
</dbReference>
<dbReference type="SUPFAM" id="SSF47616">
    <property type="entry name" value="GST C-terminal domain-like"/>
    <property type="match status" value="1"/>
</dbReference>
<dbReference type="InterPro" id="IPR040079">
    <property type="entry name" value="Glutathione_S-Trfase"/>
</dbReference>
<protein>
    <submittedName>
        <fullName evidence="3">Disulfide-bond oxidoreductase YfcG</fullName>
        <ecNumber evidence="3">1.8.4.-</ecNumber>
    </submittedName>
</protein>
<evidence type="ECO:0000259" key="2">
    <source>
        <dbReference type="PROSITE" id="PS50405"/>
    </source>
</evidence>
<dbReference type="PROSITE" id="PS50405">
    <property type="entry name" value="GST_CTER"/>
    <property type="match status" value="1"/>
</dbReference>
<evidence type="ECO:0000313" key="4">
    <source>
        <dbReference type="Proteomes" id="UP000293912"/>
    </source>
</evidence>
<feature type="domain" description="GST C-terminal" evidence="2">
    <location>
        <begin position="89"/>
        <end position="201"/>
    </location>
</feature>
<proteinExistence type="predicted"/>
<dbReference type="InterPro" id="IPR004045">
    <property type="entry name" value="Glutathione_S-Trfase_N"/>
</dbReference>
<name>A0A4P6WQP3_HYDPS</name>
<dbReference type="EC" id="1.8.4.-" evidence="3"/>
<dbReference type="Gene3D" id="3.40.30.10">
    <property type="entry name" value="Glutaredoxin"/>
    <property type="match status" value="1"/>
</dbReference>
<dbReference type="InterPro" id="IPR004046">
    <property type="entry name" value="GST_C"/>
</dbReference>
<gene>
    <name evidence="3" type="primary">yfcG1</name>
    <name evidence="3" type="ORF">HPF_00235</name>
</gene>
<dbReference type="InterPro" id="IPR036282">
    <property type="entry name" value="Glutathione-S-Trfase_C_sf"/>
</dbReference>
<dbReference type="Proteomes" id="UP000293912">
    <property type="component" value="Chromosome"/>
</dbReference>
<keyword evidence="3" id="KW-0560">Oxidoreductase</keyword>
<evidence type="ECO:0000313" key="3">
    <source>
        <dbReference type="EMBL" id="QBM26082.1"/>
    </source>
</evidence>
<accession>A0A4P6WQP3</accession>
<dbReference type="GO" id="GO:0016491">
    <property type="term" value="F:oxidoreductase activity"/>
    <property type="evidence" value="ECO:0007669"/>
    <property type="project" value="UniProtKB-KW"/>
</dbReference>
<dbReference type="InterPro" id="IPR010987">
    <property type="entry name" value="Glutathione-S-Trfase_C-like"/>
</dbReference>
<evidence type="ECO:0000259" key="1">
    <source>
        <dbReference type="PROSITE" id="PS50404"/>
    </source>
</evidence>
<reference evidence="3 4" key="1">
    <citation type="submission" date="2019-03" db="EMBL/GenBank/DDBJ databases">
        <authorList>
            <person name="Sebastian G."/>
            <person name="Baumann P."/>
            <person name="Ruckert C."/>
            <person name="Kalinowski J."/>
            <person name="Nebel B."/>
            <person name="Takors R."/>
            <person name="Blombach B."/>
        </authorList>
    </citation>
    <scope>NUCLEOTIDE SEQUENCE [LARGE SCALE GENOMIC DNA]</scope>
    <source>
        <strain evidence="3 4">DSM 1084</strain>
    </source>
</reference>
<dbReference type="RefSeq" id="WP_133155382.1">
    <property type="nucleotide sequence ID" value="NZ_CP037867.1"/>
</dbReference>
<dbReference type="Pfam" id="PF00043">
    <property type="entry name" value="GST_C"/>
    <property type="match status" value="1"/>
</dbReference>
<dbReference type="KEGG" id="hpse:HPF_00235"/>
<keyword evidence="4" id="KW-1185">Reference proteome</keyword>
<dbReference type="InterPro" id="IPR036249">
    <property type="entry name" value="Thioredoxin-like_sf"/>
</dbReference>
<dbReference type="PANTHER" id="PTHR44051">
    <property type="entry name" value="GLUTATHIONE S-TRANSFERASE-RELATED"/>
    <property type="match status" value="1"/>
</dbReference>
<dbReference type="SUPFAM" id="SSF52833">
    <property type="entry name" value="Thioredoxin-like"/>
    <property type="match status" value="1"/>
</dbReference>
<dbReference type="EMBL" id="CP037867">
    <property type="protein sequence ID" value="QBM26082.1"/>
    <property type="molecule type" value="Genomic_DNA"/>
</dbReference>
<dbReference type="AlphaFoldDB" id="A0A4P6WQP3"/>
<dbReference type="SFLD" id="SFLDG00358">
    <property type="entry name" value="Main_(cytGST)"/>
    <property type="match status" value="1"/>
</dbReference>
<dbReference type="CDD" id="cd03046">
    <property type="entry name" value="GST_N_GTT1_like"/>
    <property type="match status" value="1"/>
</dbReference>
<sequence length="201" mass="21708">MSKIVLYWHPMSSATPVACALAELGVPHERVKVDITTGEQRRPDYLALNPNGKVPTLTVDGAPMFEALAIELWLGHTYGVKSGLWPAGGTPEHLQAMSWSTWSYVTYGAQLVRLQSAKNMGTPDDAHGTAAHKALDELLSVLDGRLAQHPWLLGDAYSLADLIVASVIGYSVYLGAPVADHPTTNAWLQKVQARPAMQIDA</sequence>
<dbReference type="Gene3D" id="1.20.1050.10">
    <property type="match status" value="1"/>
</dbReference>
<feature type="domain" description="GST N-terminal" evidence="1">
    <location>
        <begin position="1"/>
        <end position="82"/>
    </location>
</feature>
<organism evidence="3 4">
    <name type="scientific">Hydrogenophaga pseudoflava</name>
    <name type="common">Pseudomonas carboxydoflava</name>
    <dbReference type="NCBI Taxonomy" id="47421"/>
    <lineage>
        <taxon>Bacteria</taxon>
        <taxon>Pseudomonadati</taxon>
        <taxon>Pseudomonadota</taxon>
        <taxon>Betaproteobacteria</taxon>
        <taxon>Burkholderiales</taxon>
        <taxon>Comamonadaceae</taxon>
        <taxon>Hydrogenophaga</taxon>
    </lineage>
</organism>
<dbReference type="PROSITE" id="PS50404">
    <property type="entry name" value="GST_NTER"/>
    <property type="match status" value="1"/>
</dbReference>
<dbReference type="Pfam" id="PF13409">
    <property type="entry name" value="GST_N_2"/>
    <property type="match status" value="1"/>
</dbReference>